<keyword evidence="3" id="KW-0560">Oxidoreductase</keyword>
<protein>
    <submittedName>
        <fullName evidence="8">Flavodoxin-dependent (E)-4-hydroxy-3-methylbut-2-enyl-diphosphate synthase</fullName>
    </submittedName>
</protein>
<dbReference type="GO" id="GO:0046872">
    <property type="term" value="F:metal ion binding"/>
    <property type="evidence" value="ECO:0007669"/>
    <property type="project" value="UniProtKB-KW"/>
</dbReference>
<dbReference type="Proteomes" id="UP000648239">
    <property type="component" value="Unassembled WGS sequence"/>
</dbReference>
<evidence type="ECO:0000259" key="7">
    <source>
        <dbReference type="Pfam" id="PF26540"/>
    </source>
</evidence>
<dbReference type="GO" id="GO:0046429">
    <property type="term" value="F:4-hydroxy-3-methylbut-2-en-1-yl diphosphate synthase activity (ferredoxin)"/>
    <property type="evidence" value="ECO:0007669"/>
    <property type="project" value="InterPro"/>
</dbReference>
<keyword evidence="2" id="KW-0479">Metal-binding</keyword>
<evidence type="ECO:0000256" key="2">
    <source>
        <dbReference type="ARBA" id="ARBA00022723"/>
    </source>
</evidence>
<evidence type="ECO:0000313" key="8">
    <source>
        <dbReference type="EMBL" id="MBD3868156.1"/>
    </source>
</evidence>
<comment type="caution">
    <text evidence="8">The sequence shown here is derived from an EMBL/GenBank/DDBJ whole genome shotgun (WGS) entry which is preliminary data.</text>
</comment>
<evidence type="ECO:0000256" key="5">
    <source>
        <dbReference type="ARBA" id="ARBA00023014"/>
    </source>
</evidence>
<dbReference type="Pfam" id="PF26540">
    <property type="entry name" value="GcpE_C"/>
    <property type="match status" value="1"/>
</dbReference>
<accession>A0A8J6Y8G5</accession>
<keyword evidence="5" id="KW-0411">Iron-sulfur</keyword>
<sequence>LSVQVDSRQLGKMERIPAGTDRLHWTGGETAEVALFHRLADSGTALLLETGGNDADTASTTAIRLARAAIDCGVQNVSVTLCPTCLPSPLLAVRLLAGRLERAGLDAGIVLLDRPHDRNADPRLGPGSSLGGLLCEGIGDSIQIALPDPVESHRRSFDILQAARVRITRTDFISCPSCGRTLFDLEETTARIKERTSHLKGLKIAIMGCIVNGPGEMADADFGYVGWGEDKIALFVGMEMVEKDIPTAEADDRLVELIKSHDKWVEPA</sequence>
<evidence type="ECO:0000256" key="6">
    <source>
        <dbReference type="ARBA" id="ARBA00023229"/>
    </source>
</evidence>
<keyword evidence="4" id="KW-0408">Iron</keyword>
<dbReference type="Gene3D" id="3.30.413.10">
    <property type="entry name" value="Sulfite Reductase Hemoprotein, domain 1"/>
    <property type="match status" value="1"/>
</dbReference>
<keyword evidence="1" id="KW-0004">4Fe-4S</keyword>
<keyword evidence="6" id="KW-0414">Isoprene biosynthesis</keyword>
<feature type="non-terminal residue" evidence="8">
    <location>
        <position position="1"/>
    </location>
</feature>
<evidence type="ECO:0000256" key="3">
    <source>
        <dbReference type="ARBA" id="ARBA00023002"/>
    </source>
</evidence>
<evidence type="ECO:0000256" key="4">
    <source>
        <dbReference type="ARBA" id="ARBA00023004"/>
    </source>
</evidence>
<dbReference type="FunFam" id="3.30.413.10:FF:000006">
    <property type="entry name" value="4-hydroxy-3-methylbut-2-en-1-yl diphosphate synthase (flavodoxin)"/>
    <property type="match status" value="1"/>
</dbReference>
<dbReference type="GO" id="GO:0016114">
    <property type="term" value="P:terpenoid biosynthetic process"/>
    <property type="evidence" value="ECO:0007669"/>
    <property type="project" value="InterPro"/>
</dbReference>
<dbReference type="InterPro" id="IPR004588">
    <property type="entry name" value="IspG_bac-typ"/>
</dbReference>
<dbReference type="AlphaFoldDB" id="A0A8J6Y8G5"/>
<dbReference type="SUPFAM" id="SSF56014">
    <property type="entry name" value="Nitrite and sulphite reductase 4Fe-4S domain-like"/>
    <property type="match status" value="1"/>
</dbReference>
<dbReference type="InterPro" id="IPR045854">
    <property type="entry name" value="NO2/SO3_Rdtase_4Fe4S_sf"/>
</dbReference>
<evidence type="ECO:0000256" key="1">
    <source>
        <dbReference type="ARBA" id="ARBA00022485"/>
    </source>
</evidence>
<dbReference type="GO" id="GO:0051539">
    <property type="term" value="F:4 iron, 4 sulfur cluster binding"/>
    <property type="evidence" value="ECO:0007669"/>
    <property type="project" value="UniProtKB-KW"/>
</dbReference>
<reference evidence="8 9" key="1">
    <citation type="submission" date="2020-08" db="EMBL/GenBank/DDBJ databases">
        <title>Acidobacteriota in marine sediments use diverse sulfur dissimilation pathways.</title>
        <authorList>
            <person name="Wasmund K."/>
        </authorList>
    </citation>
    <scope>NUCLEOTIDE SEQUENCE [LARGE SCALE GENOMIC DNA]</scope>
    <source>
        <strain evidence="8">MAG AM4</strain>
    </source>
</reference>
<dbReference type="PANTHER" id="PTHR30454">
    <property type="entry name" value="4-HYDROXY-3-METHYLBUT-2-EN-1-YL DIPHOSPHATE SYNTHASE"/>
    <property type="match status" value="1"/>
</dbReference>
<gene>
    <name evidence="8" type="ORF">IFK94_08520</name>
</gene>
<dbReference type="EMBL" id="JACXWD010000024">
    <property type="protein sequence ID" value="MBD3868156.1"/>
    <property type="molecule type" value="Genomic_DNA"/>
</dbReference>
<evidence type="ECO:0000313" key="9">
    <source>
        <dbReference type="Proteomes" id="UP000648239"/>
    </source>
</evidence>
<dbReference type="InterPro" id="IPR058579">
    <property type="entry name" value="IspG_C"/>
</dbReference>
<organism evidence="8 9">
    <name type="scientific">Candidatus Polarisedimenticola svalbardensis</name>
    <dbReference type="NCBI Taxonomy" id="2886004"/>
    <lineage>
        <taxon>Bacteria</taxon>
        <taxon>Pseudomonadati</taxon>
        <taxon>Acidobacteriota</taxon>
        <taxon>Candidatus Polarisedimenticolia</taxon>
        <taxon>Candidatus Polarisedimenticolales</taxon>
        <taxon>Candidatus Polarisedimenticolaceae</taxon>
        <taxon>Candidatus Polarisedimenticola</taxon>
    </lineage>
</organism>
<proteinExistence type="predicted"/>
<dbReference type="PANTHER" id="PTHR30454:SF0">
    <property type="entry name" value="4-HYDROXY-3-METHYLBUT-2-EN-1-YL DIPHOSPHATE SYNTHASE (FERREDOXIN), CHLOROPLASTIC"/>
    <property type="match status" value="1"/>
</dbReference>
<feature type="domain" description="IspG C-terminal" evidence="7">
    <location>
        <begin position="172"/>
        <end position="259"/>
    </location>
</feature>
<dbReference type="GO" id="GO:0019288">
    <property type="term" value="P:isopentenyl diphosphate biosynthetic process, methylerythritol 4-phosphate pathway"/>
    <property type="evidence" value="ECO:0007669"/>
    <property type="project" value="TreeGrafter"/>
</dbReference>
<name>A0A8J6Y8G5_9BACT</name>